<dbReference type="STRING" id="1077936.SAMN05421545_0088"/>
<dbReference type="GO" id="GO:0004850">
    <property type="term" value="F:uridine phosphorylase activity"/>
    <property type="evidence" value="ECO:0007669"/>
    <property type="project" value="UniProtKB-EC"/>
</dbReference>
<accession>A0A1N6T2L2</accession>
<dbReference type="PANTHER" id="PTHR43691">
    <property type="entry name" value="URIDINE PHOSPHORYLASE"/>
    <property type="match status" value="1"/>
</dbReference>
<dbReference type="GO" id="GO:0006152">
    <property type="term" value="P:purine nucleoside catabolic process"/>
    <property type="evidence" value="ECO:0007669"/>
    <property type="project" value="TreeGrafter"/>
</dbReference>
<evidence type="ECO:0000313" key="6">
    <source>
        <dbReference type="Proteomes" id="UP000185924"/>
    </source>
</evidence>
<keyword evidence="6" id="KW-1185">Reference proteome</keyword>
<evidence type="ECO:0000259" key="4">
    <source>
        <dbReference type="Pfam" id="PF01048"/>
    </source>
</evidence>
<name>A0A1N6T2L2_9BACT</name>
<dbReference type="SUPFAM" id="SSF53167">
    <property type="entry name" value="Purine and uridine phosphorylases"/>
    <property type="match status" value="1"/>
</dbReference>
<sequence length="300" mass="33595">MRPTATLFFVSNVTNPMAIPESELIINKNGTIYHLNLQPEHISDTIITVGDPDRVSMVSKYFDEIEVQITKREFVTHTGYYKGKRITVISTGMGTDNIDILMNELDALVNIDFQSREPNEEKISLKIVRIGTSGSLQSDIPLGSHLASHHGIGLDSLMEFYPLEQDENEQSITKALQEQLGVGFRPYCVNGSKSLIEKIAFDMIPGNTLTCPGFYAPQGRVLRGGLRNPDLLKVYQDFKVCDFRITNFEMETAGYYAMGRLLGHEMLSLNAIVANRISQEFATNAEEVIDSLIVKVLERI</sequence>
<evidence type="ECO:0000313" key="5">
    <source>
        <dbReference type="EMBL" id="SIQ47579.1"/>
    </source>
</evidence>
<dbReference type="InterPro" id="IPR000845">
    <property type="entry name" value="Nucleoside_phosphorylase_d"/>
</dbReference>
<dbReference type="EC" id="2.4.2.3" evidence="1"/>
<evidence type="ECO:0000256" key="1">
    <source>
        <dbReference type="ARBA" id="ARBA00011888"/>
    </source>
</evidence>
<comment type="catalytic activity">
    <reaction evidence="3">
        <text>uridine + phosphate = alpha-D-ribose 1-phosphate + uracil</text>
        <dbReference type="Rhea" id="RHEA:24388"/>
        <dbReference type="ChEBI" id="CHEBI:16704"/>
        <dbReference type="ChEBI" id="CHEBI:17568"/>
        <dbReference type="ChEBI" id="CHEBI:43474"/>
        <dbReference type="ChEBI" id="CHEBI:57720"/>
        <dbReference type="EC" id="2.4.2.3"/>
    </reaction>
</comment>
<dbReference type="GO" id="GO:0005829">
    <property type="term" value="C:cytosol"/>
    <property type="evidence" value="ECO:0007669"/>
    <property type="project" value="TreeGrafter"/>
</dbReference>
<dbReference type="AlphaFoldDB" id="A0A1N6T2L2"/>
<dbReference type="PANTHER" id="PTHR43691:SF11">
    <property type="entry name" value="FI09636P-RELATED"/>
    <property type="match status" value="1"/>
</dbReference>
<dbReference type="Gene3D" id="3.40.50.1580">
    <property type="entry name" value="Nucleoside phosphorylase domain"/>
    <property type="match status" value="1"/>
</dbReference>
<evidence type="ECO:0000256" key="2">
    <source>
        <dbReference type="ARBA" id="ARBA00021980"/>
    </source>
</evidence>
<protein>
    <recommendedName>
        <fullName evidence="2">Uridine phosphorylase</fullName>
        <ecNumber evidence="1">2.4.2.3</ecNumber>
    </recommendedName>
</protein>
<feature type="domain" description="Nucleoside phosphorylase" evidence="4">
    <location>
        <begin position="46"/>
        <end position="292"/>
    </location>
</feature>
<evidence type="ECO:0000256" key="3">
    <source>
        <dbReference type="ARBA" id="ARBA00048447"/>
    </source>
</evidence>
<dbReference type="GO" id="GO:0004731">
    <property type="term" value="F:purine-nucleoside phosphorylase activity"/>
    <property type="evidence" value="ECO:0007669"/>
    <property type="project" value="TreeGrafter"/>
</dbReference>
<dbReference type="EMBL" id="FTNM01000001">
    <property type="protein sequence ID" value="SIQ47579.1"/>
    <property type="molecule type" value="Genomic_DNA"/>
</dbReference>
<dbReference type="Proteomes" id="UP000185924">
    <property type="component" value="Unassembled WGS sequence"/>
</dbReference>
<proteinExistence type="predicted"/>
<gene>
    <name evidence="5" type="ORF">SAMN05421545_0088</name>
</gene>
<dbReference type="InterPro" id="IPR035994">
    <property type="entry name" value="Nucleoside_phosphorylase_sf"/>
</dbReference>
<dbReference type="Pfam" id="PF01048">
    <property type="entry name" value="PNP_UDP_1"/>
    <property type="match status" value="1"/>
</dbReference>
<dbReference type="CDD" id="cd00436">
    <property type="entry name" value="UP_TbUP-like"/>
    <property type="match status" value="1"/>
</dbReference>
<organism evidence="5 6">
    <name type="scientific">Pontibacter lucknowensis</name>
    <dbReference type="NCBI Taxonomy" id="1077936"/>
    <lineage>
        <taxon>Bacteria</taxon>
        <taxon>Pseudomonadati</taxon>
        <taxon>Bacteroidota</taxon>
        <taxon>Cytophagia</taxon>
        <taxon>Cytophagales</taxon>
        <taxon>Hymenobacteraceae</taxon>
        <taxon>Pontibacter</taxon>
    </lineage>
</organism>
<reference evidence="6" key="1">
    <citation type="submission" date="2017-01" db="EMBL/GenBank/DDBJ databases">
        <authorList>
            <person name="Varghese N."/>
            <person name="Submissions S."/>
        </authorList>
    </citation>
    <scope>NUCLEOTIDE SEQUENCE [LARGE SCALE GENOMIC DNA]</scope>
    <source>
        <strain evidence="6">DM9</strain>
    </source>
</reference>